<organism evidence="1 2">
    <name type="scientific">Cricetulus griseus</name>
    <name type="common">Chinese hamster</name>
    <name type="synonym">Cricetulus barabensis griseus</name>
    <dbReference type="NCBI Taxonomy" id="10029"/>
    <lineage>
        <taxon>Eukaryota</taxon>
        <taxon>Metazoa</taxon>
        <taxon>Chordata</taxon>
        <taxon>Craniata</taxon>
        <taxon>Vertebrata</taxon>
        <taxon>Euteleostomi</taxon>
        <taxon>Mammalia</taxon>
        <taxon>Eutheria</taxon>
        <taxon>Euarchontoglires</taxon>
        <taxon>Glires</taxon>
        <taxon>Rodentia</taxon>
        <taxon>Myomorpha</taxon>
        <taxon>Muroidea</taxon>
        <taxon>Cricetidae</taxon>
        <taxon>Cricetinae</taxon>
        <taxon>Cricetulus</taxon>
    </lineage>
</organism>
<proteinExistence type="predicted"/>
<dbReference type="EMBL" id="JH000253">
    <property type="protein sequence ID" value="EGV96921.1"/>
    <property type="molecule type" value="Genomic_DNA"/>
</dbReference>
<dbReference type="AlphaFoldDB" id="G3HAK8"/>
<protein>
    <submittedName>
        <fullName evidence="1">Uncharacterized protein</fullName>
    </submittedName>
</protein>
<name>G3HAK8_CRIGR</name>
<reference evidence="2" key="1">
    <citation type="journal article" date="2011" name="Nat. Biotechnol.">
        <title>The genomic sequence of the Chinese hamster ovary (CHO)-K1 cell line.</title>
        <authorList>
            <person name="Xu X."/>
            <person name="Nagarajan H."/>
            <person name="Lewis N.E."/>
            <person name="Pan S."/>
            <person name="Cai Z."/>
            <person name="Liu X."/>
            <person name="Chen W."/>
            <person name="Xie M."/>
            <person name="Wang W."/>
            <person name="Hammond S."/>
            <person name="Andersen M.R."/>
            <person name="Neff N."/>
            <person name="Passarelli B."/>
            <person name="Koh W."/>
            <person name="Fan H.C."/>
            <person name="Wang J."/>
            <person name="Gui Y."/>
            <person name="Lee K.H."/>
            <person name="Betenbaugh M.J."/>
            <person name="Quake S.R."/>
            <person name="Famili I."/>
            <person name="Palsson B.O."/>
            <person name="Wang J."/>
        </authorList>
    </citation>
    <scope>NUCLEOTIDE SEQUENCE [LARGE SCALE GENOMIC DNA]</scope>
    <source>
        <strain evidence="2">CHO K1 cell line</strain>
    </source>
</reference>
<gene>
    <name evidence="1" type="ORF">I79_007467</name>
</gene>
<accession>G3HAK8</accession>
<dbReference type="Proteomes" id="UP000001075">
    <property type="component" value="Unassembled WGS sequence"/>
</dbReference>
<evidence type="ECO:0000313" key="1">
    <source>
        <dbReference type="EMBL" id="EGV96921.1"/>
    </source>
</evidence>
<sequence>MVPWIQREAVTVTHSRVWGNGKDVEAKSIALDRRDKQLLSNSHLLRKGHLLVLLPFTFGVPDSCSTHQEATIYPRE</sequence>
<evidence type="ECO:0000313" key="2">
    <source>
        <dbReference type="Proteomes" id="UP000001075"/>
    </source>
</evidence>
<dbReference type="InParanoid" id="G3HAK8"/>